<dbReference type="Proteomes" id="UP000649617">
    <property type="component" value="Unassembled WGS sequence"/>
</dbReference>
<name>A0A812VY42_SYMPI</name>
<keyword evidence="2" id="KW-1185">Reference proteome</keyword>
<protein>
    <submittedName>
        <fullName evidence="1">Uncharacterized protein</fullName>
    </submittedName>
</protein>
<gene>
    <name evidence="1" type="ORF">SPIL2461_LOCUS17747</name>
</gene>
<dbReference type="EMBL" id="CAJNIZ010043360">
    <property type="protein sequence ID" value="CAE7658082.1"/>
    <property type="molecule type" value="Genomic_DNA"/>
</dbReference>
<evidence type="ECO:0000313" key="1">
    <source>
        <dbReference type="EMBL" id="CAE7658082.1"/>
    </source>
</evidence>
<proteinExistence type="predicted"/>
<organism evidence="1 2">
    <name type="scientific">Symbiodinium pilosum</name>
    <name type="common">Dinoflagellate</name>
    <dbReference type="NCBI Taxonomy" id="2952"/>
    <lineage>
        <taxon>Eukaryota</taxon>
        <taxon>Sar</taxon>
        <taxon>Alveolata</taxon>
        <taxon>Dinophyceae</taxon>
        <taxon>Suessiales</taxon>
        <taxon>Symbiodiniaceae</taxon>
        <taxon>Symbiodinium</taxon>
    </lineage>
</organism>
<reference evidence="1" key="1">
    <citation type="submission" date="2021-02" db="EMBL/GenBank/DDBJ databases">
        <authorList>
            <person name="Dougan E. K."/>
            <person name="Rhodes N."/>
            <person name="Thang M."/>
            <person name="Chan C."/>
        </authorList>
    </citation>
    <scope>NUCLEOTIDE SEQUENCE</scope>
</reference>
<feature type="non-terminal residue" evidence="1">
    <location>
        <position position="1"/>
    </location>
</feature>
<sequence>SKACCATPSRNWGRLAAASFTFSSGGRHTAPPWSGRMLLWVRFAVTHGSCW</sequence>
<evidence type="ECO:0000313" key="2">
    <source>
        <dbReference type="Proteomes" id="UP000649617"/>
    </source>
</evidence>
<feature type="non-terminal residue" evidence="1">
    <location>
        <position position="51"/>
    </location>
</feature>
<dbReference type="AlphaFoldDB" id="A0A812VY42"/>
<accession>A0A812VY42</accession>
<comment type="caution">
    <text evidence="1">The sequence shown here is derived from an EMBL/GenBank/DDBJ whole genome shotgun (WGS) entry which is preliminary data.</text>
</comment>